<sequence length="530" mass="62803">MILDTCGLLTQWDLDTLSFEKQYQLEWEIYVLVKDLFIFSKEFSLLAVCLQVLYANKLILFVYVYLTENTMILSLIRYEQEKPLLHSEFISSDGGERLLLFFENTVEIRDPYCLKHVINVEPIPKMCKELSKINKEFSEYIDIQNSEFNVFIKEKIYSMLDESLRAQEVSKSQWTKYLLEKLNDYNQIRSLPSKSQVEKFLSDIAENHITEDGIISRDTILSDECSYVGSLVKWNLKKDGKLLQALKLDENTKDWDFVSEWNIHPNHLKASSKFFYRGEVLGNGDLAMITSIGLLIWSIWKKDKFIRLRYYKGFPFQSSYLFEKDHNNRFVLGTHKSKKFYEKIKLVEFGAKKSNVEKLLEEIQECKKNSLPPPDFDVITQYCDEFYMDERLPLRELLDDYLEDKVIMSLYGQELISSFLKNKDYQMMERLYNQCIKINIETEMETEKEKETEVKPEKETEKKTEKEAEKKAIDFLVNIKLLEIITYSFMSLTMKFPGLLKEYLSRISLILSNIIFKKLFIKSLIYPLTF</sequence>
<gene>
    <name evidence="1" type="ORF">C2G38_1207849</name>
</gene>
<name>A0A397TUQ2_9GLOM</name>
<dbReference type="OrthoDB" id="2431548at2759"/>
<keyword evidence="2" id="KW-1185">Reference proteome</keyword>
<dbReference type="Proteomes" id="UP000266673">
    <property type="component" value="Unassembled WGS sequence"/>
</dbReference>
<evidence type="ECO:0000313" key="1">
    <source>
        <dbReference type="EMBL" id="RIB00417.1"/>
    </source>
</evidence>
<evidence type="ECO:0000313" key="2">
    <source>
        <dbReference type="Proteomes" id="UP000266673"/>
    </source>
</evidence>
<proteinExistence type="predicted"/>
<dbReference type="STRING" id="44941.A0A397TUQ2"/>
<dbReference type="AlphaFoldDB" id="A0A397TUQ2"/>
<organism evidence="1 2">
    <name type="scientific">Gigaspora rosea</name>
    <dbReference type="NCBI Taxonomy" id="44941"/>
    <lineage>
        <taxon>Eukaryota</taxon>
        <taxon>Fungi</taxon>
        <taxon>Fungi incertae sedis</taxon>
        <taxon>Mucoromycota</taxon>
        <taxon>Glomeromycotina</taxon>
        <taxon>Glomeromycetes</taxon>
        <taxon>Diversisporales</taxon>
        <taxon>Gigasporaceae</taxon>
        <taxon>Gigaspora</taxon>
    </lineage>
</organism>
<comment type="caution">
    <text evidence="1">The sequence shown here is derived from an EMBL/GenBank/DDBJ whole genome shotgun (WGS) entry which is preliminary data.</text>
</comment>
<accession>A0A397TUQ2</accession>
<protein>
    <submittedName>
        <fullName evidence="1">Uncharacterized protein</fullName>
    </submittedName>
</protein>
<dbReference type="EMBL" id="QKWP01004260">
    <property type="protein sequence ID" value="RIB00417.1"/>
    <property type="molecule type" value="Genomic_DNA"/>
</dbReference>
<reference evidence="1 2" key="1">
    <citation type="submission" date="2018-06" db="EMBL/GenBank/DDBJ databases">
        <title>Comparative genomics reveals the genomic features of Rhizophagus irregularis, R. cerebriforme, R. diaphanum and Gigaspora rosea, and their symbiotic lifestyle signature.</title>
        <authorList>
            <person name="Morin E."/>
            <person name="San Clemente H."/>
            <person name="Chen E.C.H."/>
            <person name="De La Providencia I."/>
            <person name="Hainaut M."/>
            <person name="Kuo A."/>
            <person name="Kohler A."/>
            <person name="Murat C."/>
            <person name="Tang N."/>
            <person name="Roy S."/>
            <person name="Loubradou J."/>
            <person name="Henrissat B."/>
            <person name="Grigoriev I.V."/>
            <person name="Corradi N."/>
            <person name="Roux C."/>
            <person name="Martin F.M."/>
        </authorList>
    </citation>
    <scope>NUCLEOTIDE SEQUENCE [LARGE SCALE GENOMIC DNA]</scope>
    <source>
        <strain evidence="1 2">DAOM 194757</strain>
    </source>
</reference>